<dbReference type="SFLD" id="SFLDG00002">
    <property type="entry name" value="C1.7:_P-type_atpase_like"/>
    <property type="match status" value="1"/>
</dbReference>
<keyword evidence="6 14" id="KW-0547">Nucleotide-binding</keyword>
<dbReference type="Gene3D" id="2.70.150.10">
    <property type="entry name" value="Calcium-transporting ATPase, cytoplasmic transduction domain A"/>
    <property type="match status" value="1"/>
</dbReference>
<dbReference type="SUPFAM" id="SSF81653">
    <property type="entry name" value="Calcium ATPase, transduction domain A"/>
    <property type="match status" value="1"/>
</dbReference>
<feature type="binding site" evidence="15">
    <location>
        <position position="746"/>
    </location>
    <ligand>
        <name>Mg(2+)</name>
        <dbReference type="ChEBI" id="CHEBI:18420"/>
    </ligand>
</feature>
<feature type="binding site" evidence="14">
    <location>
        <position position="628"/>
    </location>
    <ligand>
        <name>ATP</name>
        <dbReference type="ChEBI" id="CHEBI:30616"/>
    </ligand>
</feature>
<evidence type="ECO:0000256" key="10">
    <source>
        <dbReference type="ARBA" id="ARBA00022989"/>
    </source>
</evidence>
<dbReference type="PRINTS" id="PR00119">
    <property type="entry name" value="CATATPASE"/>
</dbReference>
<feature type="transmembrane region" description="Helical" evidence="16">
    <location>
        <begin position="803"/>
        <end position="824"/>
    </location>
</feature>
<evidence type="ECO:0000313" key="20">
    <source>
        <dbReference type="EMBL" id="KAL0488141.1"/>
    </source>
</evidence>
<feature type="transmembrane region" description="Helical" evidence="16">
    <location>
        <begin position="956"/>
        <end position="978"/>
    </location>
</feature>
<sequence>MSIIDDLIEWLPWNRIPAGNRTVYVNHTQKNKFCGNQVSTTKYNPINFIPKNLFEQFTRVANLYFLFMSSIQLFSGLSPTGRWSTPIALIVVVILQMVKDAYEDIGRYLSDRTINNQTTIRVTSDYEETIKWKDIIVGDVIKLKRDEPIPADMIMLSSSNSTGKCYVETSQLDGEANLKVKEAINADPQSIVCEGPNKQLYEFAGVVQQEDGSQIALRVDNLLLRGSTIKNTDWICGAVIYTGKHSRIMMNSRKLPHKSSKLESITNRFIVLLFIIQTTINTVCAISLLIWNRSHRSSWYLMRGYDDSEIIVFLQGFISYFMLYGQFVPLALYVTLEIARLLQTRLHLEQDIGMYHDLTDHPMSAKSTSLTDDLGQVEHIFADKTGTLTQNQMNLISIALSNGNTYDDLSKCDQQCDQLFEALSLCHTVVPELRNEQVEYQASSPDELALVVGASRRGFRLLERESNIIRTDNHSDQIRTYEILALLEFSYERKRMSVIVKDQNGQIHLFCKGADSVLEKRIRTRKYDQNTLSQLKSFSGQGLRTLVICHKTISEHQYQVWYDDWYHPATTSLCSNRKELLQDAMDRIEQDLLLLGVTAIQDLLQDQVPETIKILNCAGVKMWVLTGDKQETAVVIGYACNILDHETMICDLSNCKNKNELMSEIQNHSGQQQPDGKSKAVVIDGDALDMLFGDYCNDVESIMNFLKFCLCCKSVICCRVSPDQKANIVNMVRDHLPQCITLAIGDGANDVSMIRTAHVGVGIVGQEGRQASNASDYAFAQFKFLQKLLLVHGRWNYRRVSKLILFSIYKSIALNVVQMWFFIFNGASGTTLFEPFLLSLFYTVFTGVPIGFFGVLDKDVSDDNIIRFPELYAHGAQNYHLNLKVFVGYTINSFIHSFLCFFIPYLCYSGGEAIDNHGNGTDIDGLGLASYTCVIMVVTFKLVLETRHFTLVNHATYWCSLLSFFLVATAYCLIPGPFYFAFMNASSTPIYWATVILTTTIALMRDLIWKSVYRNIFVFRQLYHELQDYDSRGHVADRLIASPYSDALQSPVRAVSGNEWYSSTSRRPLLKSIGKVVRGVIYRRSNEAELLVPSDDILSDNDRFREIVDTMTPGTPGTPVAEMSSSRNIELIEQYKYEDNE</sequence>
<dbReference type="SUPFAM" id="SSF56784">
    <property type="entry name" value="HAD-like"/>
    <property type="match status" value="1"/>
</dbReference>
<dbReference type="InterPro" id="IPR059000">
    <property type="entry name" value="ATPase_P-type_domA"/>
</dbReference>
<dbReference type="SFLD" id="SFLDF00027">
    <property type="entry name" value="p-type_atpase"/>
    <property type="match status" value="1"/>
</dbReference>
<dbReference type="InterPro" id="IPR032631">
    <property type="entry name" value="P-type_ATPase_N"/>
</dbReference>
<dbReference type="EMBL" id="JAOPGA020001408">
    <property type="protein sequence ID" value="KAL0488141.1"/>
    <property type="molecule type" value="Genomic_DNA"/>
</dbReference>
<dbReference type="NCBIfam" id="TIGR01494">
    <property type="entry name" value="ATPase_P-type"/>
    <property type="match status" value="1"/>
</dbReference>
<feature type="transmembrane region" description="Helical" evidence="16">
    <location>
        <begin position="836"/>
        <end position="856"/>
    </location>
</feature>
<dbReference type="PROSITE" id="PS00154">
    <property type="entry name" value="ATPASE_E1_E2"/>
    <property type="match status" value="1"/>
</dbReference>
<comment type="subcellular location">
    <subcellularLocation>
        <location evidence="2">Endomembrane system</location>
    </subcellularLocation>
    <subcellularLocation>
        <location evidence="1 16">Membrane</location>
        <topology evidence="1 16">Multi-pass membrane protein</topology>
    </subcellularLocation>
</comment>
<name>A0AAW2ZEE8_9EUKA</name>
<organism evidence="20 21">
    <name type="scientific">Acrasis kona</name>
    <dbReference type="NCBI Taxonomy" id="1008807"/>
    <lineage>
        <taxon>Eukaryota</taxon>
        <taxon>Discoba</taxon>
        <taxon>Heterolobosea</taxon>
        <taxon>Tetramitia</taxon>
        <taxon>Eutetramitia</taxon>
        <taxon>Acrasidae</taxon>
        <taxon>Acrasis</taxon>
    </lineage>
</organism>
<feature type="binding site" evidence="14">
    <location>
        <position position="627"/>
    </location>
    <ligand>
        <name>ATP</name>
        <dbReference type="ChEBI" id="CHEBI:30616"/>
    </ligand>
</feature>
<dbReference type="GO" id="GO:0016887">
    <property type="term" value="F:ATP hydrolysis activity"/>
    <property type="evidence" value="ECO:0007669"/>
    <property type="project" value="InterPro"/>
</dbReference>
<dbReference type="PANTHER" id="PTHR24092">
    <property type="entry name" value="PROBABLE PHOSPHOLIPID-TRANSPORTING ATPASE"/>
    <property type="match status" value="1"/>
</dbReference>
<dbReference type="InterPro" id="IPR023299">
    <property type="entry name" value="ATPase_P-typ_cyto_dom_N"/>
</dbReference>
<comment type="catalytic activity">
    <reaction evidence="12 16">
        <text>ATP + H2O + phospholipidSide 1 = ADP + phosphate + phospholipidSide 2.</text>
        <dbReference type="EC" id="7.6.2.1"/>
    </reaction>
</comment>
<feature type="transmembrane region" description="Helical" evidence="16">
    <location>
        <begin position="310"/>
        <end position="336"/>
    </location>
</feature>
<dbReference type="EC" id="7.6.2.1" evidence="16"/>
<dbReference type="GO" id="GO:0005886">
    <property type="term" value="C:plasma membrane"/>
    <property type="evidence" value="ECO:0007669"/>
    <property type="project" value="TreeGrafter"/>
</dbReference>
<feature type="transmembrane region" description="Helical" evidence="16">
    <location>
        <begin position="926"/>
        <end position="944"/>
    </location>
</feature>
<dbReference type="GO" id="GO:0000287">
    <property type="term" value="F:magnesium ion binding"/>
    <property type="evidence" value="ECO:0007669"/>
    <property type="project" value="UniProtKB-UniRule"/>
</dbReference>
<dbReference type="GO" id="GO:0005802">
    <property type="term" value="C:trans-Golgi network"/>
    <property type="evidence" value="ECO:0007669"/>
    <property type="project" value="TreeGrafter"/>
</dbReference>
<evidence type="ECO:0000259" key="18">
    <source>
        <dbReference type="Pfam" id="PF16209"/>
    </source>
</evidence>
<dbReference type="AlphaFoldDB" id="A0AAW2ZEE8"/>
<evidence type="ECO:0000313" key="21">
    <source>
        <dbReference type="Proteomes" id="UP001431209"/>
    </source>
</evidence>
<evidence type="ECO:0000256" key="7">
    <source>
        <dbReference type="ARBA" id="ARBA00022840"/>
    </source>
</evidence>
<feature type="binding site" evidence="14">
    <location>
        <position position="725"/>
    </location>
    <ligand>
        <name>ATP</name>
        <dbReference type="ChEBI" id="CHEBI:30616"/>
    </ligand>
</feature>
<keyword evidence="21" id="KW-1185">Reference proteome</keyword>
<keyword evidence="8 15" id="KW-0460">Magnesium</keyword>
<feature type="domain" description="P-type ATPase C-terminal" evidence="19">
    <location>
        <begin position="773"/>
        <end position="1017"/>
    </location>
</feature>
<dbReference type="InterPro" id="IPR001757">
    <property type="entry name" value="P_typ_ATPase"/>
</dbReference>
<dbReference type="Proteomes" id="UP001431209">
    <property type="component" value="Unassembled WGS sequence"/>
</dbReference>
<keyword evidence="9 16" id="KW-1278">Translocase</keyword>
<comment type="similarity">
    <text evidence="3 16">Belongs to the cation transport ATPase (P-type) (TC 3.A.3) family. Type IV subfamily.</text>
</comment>
<dbReference type="Pfam" id="PF13246">
    <property type="entry name" value="Cation_ATPase"/>
    <property type="match status" value="1"/>
</dbReference>
<keyword evidence="4 16" id="KW-0812">Transmembrane</keyword>
<feature type="binding site" evidence="15">
    <location>
        <position position="385"/>
    </location>
    <ligand>
        <name>Mg(2+)</name>
        <dbReference type="ChEBI" id="CHEBI:18420"/>
    </ligand>
</feature>
<dbReference type="InterPro" id="IPR008250">
    <property type="entry name" value="ATPase_P-typ_transduc_dom_A_sf"/>
</dbReference>
<evidence type="ECO:0000256" key="5">
    <source>
        <dbReference type="ARBA" id="ARBA00022723"/>
    </source>
</evidence>
<feature type="transmembrane region" description="Helical" evidence="16">
    <location>
        <begin position="990"/>
        <end position="1008"/>
    </location>
</feature>
<feature type="binding site" evidence="14">
    <location>
        <position position="544"/>
    </location>
    <ligand>
        <name>ATP</name>
        <dbReference type="ChEBI" id="CHEBI:30616"/>
    </ligand>
</feature>
<comment type="cofactor">
    <cofactor evidence="15">
        <name>Mg(2+)</name>
        <dbReference type="ChEBI" id="CHEBI:18420"/>
    </cofactor>
</comment>
<evidence type="ECO:0000256" key="6">
    <source>
        <dbReference type="ARBA" id="ARBA00022741"/>
    </source>
</evidence>
<dbReference type="Gene3D" id="3.40.50.1000">
    <property type="entry name" value="HAD superfamily/HAD-like"/>
    <property type="match status" value="1"/>
</dbReference>
<feature type="binding site" evidence="14">
    <location>
        <position position="384"/>
    </location>
    <ligand>
        <name>ATP</name>
        <dbReference type="ChEBI" id="CHEBI:30616"/>
    </ligand>
</feature>
<comment type="caution">
    <text evidence="20">The sequence shown here is derived from an EMBL/GenBank/DDBJ whole genome shotgun (WGS) entry which is preliminary data.</text>
</comment>
<dbReference type="InterPro" id="IPR023214">
    <property type="entry name" value="HAD_sf"/>
</dbReference>
<evidence type="ECO:0000256" key="4">
    <source>
        <dbReference type="ARBA" id="ARBA00022692"/>
    </source>
</evidence>
<evidence type="ECO:0000256" key="14">
    <source>
        <dbReference type="PIRSR" id="PIRSR606539-2"/>
    </source>
</evidence>
<evidence type="ECO:0000256" key="16">
    <source>
        <dbReference type="RuleBase" id="RU362033"/>
    </source>
</evidence>
<dbReference type="Pfam" id="PF16209">
    <property type="entry name" value="PhoLip_ATPase_N"/>
    <property type="match status" value="1"/>
</dbReference>
<dbReference type="Pfam" id="PF16212">
    <property type="entry name" value="PhoLip_ATPase_C"/>
    <property type="match status" value="1"/>
</dbReference>
<dbReference type="FunFam" id="3.40.50.1000:FF:000014">
    <property type="entry name" value="Phospholipid-transporting ATPase"/>
    <property type="match status" value="1"/>
</dbReference>
<dbReference type="GO" id="GO:0005524">
    <property type="term" value="F:ATP binding"/>
    <property type="evidence" value="ECO:0007669"/>
    <property type="project" value="UniProtKB-UniRule"/>
</dbReference>
<feature type="binding site" evidence="14">
    <location>
        <position position="385"/>
    </location>
    <ligand>
        <name>ATP</name>
        <dbReference type="ChEBI" id="CHEBI:30616"/>
    </ligand>
</feature>
<feature type="transmembrane region" description="Helical" evidence="16">
    <location>
        <begin position="886"/>
        <end position="906"/>
    </location>
</feature>
<protein>
    <recommendedName>
        <fullName evidence="16">Phospholipid-transporting ATPase</fullName>
        <ecNumber evidence="16">7.6.2.1</ecNumber>
    </recommendedName>
</protein>
<feature type="transmembrane region" description="Helical" evidence="16">
    <location>
        <begin position="269"/>
        <end position="290"/>
    </location>
</feature>
<feature type="binding site" evidence="14">
    <location>
        <position position="383"/>
    </location>
    <ligand>
        <name>ATP</name>
        <dbReference type="ChEBI" id="CHEBI:30616"/>
    </ligand>
</feature>
<evidence type="ECO:0000256" key="2">
    <source>
        <dbReference type="ARBA" id="ARBA00004308"/>
    </source>
</evidence>
<evidence type="ECO:0000256" key="11">
    <source>
        <dbReference type="ARBA" id="ARBA00023136"/>
    </source>
</evidence>
<dbReference type="Gene3D" id="3.40.1110.10">
    <property type="entry name" value="Calcium-transporting ATPase, cytoplasmic domain N"/>
    <property type="match status" value="1"/>
</dbReference>
<evidence type="ECO:0000259" key="17">
    <source>
        <dbReference type="Pfam" id="PF00122"/>
    </source>
</evidence>
<dbReference type="InterPro" id="IPR018303">
    <property type="entry name" value="ATPase_P-typ_P_site"/>
</dbReference>
<dbReference type="InterPro" id="IPR006539">
    <property type="entry name" value="P-type_ATPase_IV"/>
</dbReference>
<proteinExistence type="inferred from homology"/>
<dbReference type="GO" id="GO:0045332">
    <property type="term" value="P:phospholipid translocation"/>
    <property type="evidence" value="ECO:0007669"/>
    <property type="project" value="TreeGrafter"/>
</dbReference>
<feature type="binding site" evidence="15">
    <location>
        <position position="383"/>
    </location>
    <ligand>
        <name>Mg(2+)</name>
        <dbReference type="ChEBI" id="CHEBI:18420"/>
    </ligand>
</feature>
<evidence type="ECO:0000259" key="19">
    <source>
        <dbReference type="Pfam" id="PF16212"/>
    </source>
</evidence>
<feature type="binding site" evidence="14">
    <location>
        <position position="447"/>
    </location>
    <ligand>
        <name>ATP</name>
        <dbReference type="ChEBI" id="CHEBI:30616"/>
    </ligand>
</feature>
<keyword evidence="7 14" id="KW-0067">ATP-binding</keyword>
<keyword evidence="11 16" id="KW-0472">Membrane</keyword>
<feature type="binding site" evidence="14">
    <location>
        <position position="749"/>
    </location>
    <ligand>
        <name>ATP</name>
        <dbReference type="ChEBI" id="CHEBI:30616"/>
    </ligand>
</feature>
<evidence type="ECO:0000256" key="13">
    <source>
        <dbReference type="PIRSR" id="PIRSR606539-1"/>
    </source>
</evidence>
<feature type="binding site" evidence="14">
    <location>
        <position position="512"/>
    </location>
    <ligand>
        <name>ATP</name>
        <dbReference type="ChEBI" id="CHEBI:30616"/>
    </ligand>
</feature>
<reference evidence="20 21" key="1">
    <citation type="submission" date="2024-03" db="EMBL/GenBank/DDBJ databases">
        <title>The Acrasis kona genome and developmental transcriptomes reveal deep origins of eukaryotic multicellular pathways.</title>
        <authorList>
            <person name="Sheikh S."/>
            <person name="Fu C.-J."/>
            <person name="Brown M.W."/>
            <person name="Baldauf S.L."/>
        </authorList>
    </citation>
    <scope>NUCLEOTIDE SEQUENCE [LARGE SCALE GENOMIC DNA]</scope>
    <source>
        <strain evidence="20 21">ATCC MYA-3509</strain>
    </source>
</reference>
<evidence type="ECO:0000256" key="12">
    <source>
        <dbReference type="ARBA" id="ARBA00034036"/>
    </source>
</evidence>
<feature type="binding site" evidence="14">
    <location>
        <position position="750"/>
    </location>
    <ligand>
        <name>ATP</name>
        <dbReference type="ChEBI" id="CHEBI:30616"/>
    </ligand>
</feature>
<evidence type="ECO:0000256" key="8">
    <source>
        <dbReference type="ARBA" id="ARBA00022842"/>
    </source>
</evidence>
<feature type="binding site" evidence="14">
    <location>
        <position position="719"/>
    </location>
    <ligand>
        <name>ATP</name>
        <dbReference type="ChEBI" id="CHEBI:30616"/>
    </ligand>
</feature>
<dbReference type="InterPro" id="IPR023298">
    <property type="entry name" value="ATPase_P-typ_TM_dom_sf"/>
</dbReference>
<dbReference type="InterPro" id="IPR044492">
    <property type="entry name" value="P_typ_ATPase_HD_dom"/>
</dbReference>
<feature type="active site" description="4-aspartylphosphate intermediate" evidence="13">
    <location>
        <position position="383"/>
    </location>
</feature>
<dbReference type="SUPFAM" id="SSF81665">
    <property type="entry name" value="Calcium ATPase, transmembrane domain M"/>
    <property type="match status" value="1"/>
</dbReference>
<dbReference type="NCBIfam" id="TIGR01652">
    <property type="entry name" value="ATPase-Plipid"/>
    <property type="match status" value="1"/>
</dbReference>
<dbReference type="PANTHER" id="PTHR24092:SF150">
    <property type="entry name" value="PHOSPHOLIPID-TRANSPORTING ATPASE"/>
    <property type="match status" value="1"/>
</dbReference>
<feature type="domain" description="P-type ATPase N-terminal" evidence="18">
    <location>
        <begin position="23"/>
        <end position="85"/>
    </location>
</feature>
<dbReference type="InterPro" id="IPR036412">
    <property type="entry name" value="HAD-like_sf"/>
</dbReference>
<dbReference type="SUPFAM" id="SSF81660">
    <property type="entry name" value="Metal cation-transporting ATPase, ATP-binding domain N"/>
    <property type="match status" value="1"/>
</dbReference>
<dbReference type="Pfam" id="PF00122">
    <property type="entry name" value="E1-E2_ATPase"/>
    <property type="match status" value="1"/>
</dbReference>
<evidence type="ECO:0000256" key="9">
    <source>
        <dbReference type="ARBA" id="ARBA00022967"/>
    </source>
</evidence>
<keyword evidence="10 16" id="KW-1133">Transmembrane helix</keyword>
<dbReference type="GO" id="GO:0140326">
    <property type="term" value="F:ATPase-coupled intramembrane lipid transporter activity"/>
    <property type="evidence" value="ECO:0007669"/>
    <property type="project" value="UniProtKB-EC"/>
</dbReference>
<feature type="binding site" evidence="14">
    <location>
        <position position="489"/>
    </location>
    <ligand>
        <name>ATP</name>
        <dbReference type="ChEBI" id="CHEBI:30616"/>
    </ligand>
</feature>
<accession>A0AAW2ZEE8</accession>
<evidence type="ECO:0000256" key="3">
    <source>
        <dbReference type="ARBA" id="ARBA00008109"/>
    </source>
</evidence>
<dbReference type="InterPro" id="IPR032630">
    <property type="entry name" value="P_typ_ATPase_c"/>
</dbReference>
<dbReference type="SFLD" id="SFLDS00003">
    <property type="entry name" value="Haloacid_Dehalogenase"/>
    <property type="match status" value="1"/>
</dbReference>
<gene>
    <name evidence="20" type="ORF">AKO1_008950</name>
</gene>
<evidence type="ECO:0000256" key="15">
    <source>
        <dbReference type="PIRSR" id="PIRSR606539-3"/>
    </source>
</evidence>
<feature type="domain" description="P-type ATPase A" evidence="17">
    <location>
        <begin position="118"/>
        <end position="193"/>
    </location>
</feature>
<feature type="binding site" evidence="15">
    <location>
        <position position="750"/>
    </location>
    <ligand>
        <name>Mg(2+)</name>
        <dbReference type="ChEBI" id="CHEBI:18420"/>
    </ligand>
</feature>
<evidence type="ECO:0000256" key="1">
    <source>
        <dbReference type="ARBA" id="ARBA00004141"/>
    </source>
</evidence>
<feature type="binding site" evidence="14">
    <location>
        <position position="626"/>
    </location>
    <ligand>
        <name>ATP</name>
        <dbReference type="ChEBI" id="CHEBI:30616"/>
    </ligand>
</feature>
<keyword evidence="5 15" id="KW-0479">Metal-binding</keyword>